<feature type="binding site" evidence="6">
    <location>
        <position position="82"/>
    </location>
    <ligand>
        <name>S-adenosyl-L-methionine</name>
        <dbReference type="ChEBI" id="CHEBI:59789"/>
    </ligand>
</feature>
<dbReference type="InterPro" id="IPR003682">
    <property type="entry name" value="rRNA_ssu_MeTfrase_G"/>
</dbReference>
<comment type="function">
    <text evidence="6">Specifically methylates the N7 position of a guanine in 16S rRNA.</text>
</comment>
<dbReference type="GO" id="GO:0070043">
    <property type="term" value="F:rRNA (guanine-N7-)-methyltransferase activity"/>
    <property type="evidence" value="ECO:0007669"/>
    <property type="project" value="UniProtKB-UniRule"/>
</dbReference>
<comment type="caution">
    <text evidence="6">Lacks conserved residue(s) required for the propagation of feature annotation.</text>
</comment>
<evidence type="ECO:0000313" key="7">
    <source>
        <dbReference type="EMBL" id="KUK87395.1"/>
    </source>
</evidence>
<evidence type="ECO:0000256" key="2">
    <source>
        <dbReference type="ARBA" id="ARBA00022552"/>
    </source>
</evidence>
<evidence type="ECO:0000256" key="1">
    <source>
        <dbReference type="ARBA" id="ARBA00022490"/>
    </source>
</evidence>
<evidence type="ECO:0000256" key="3">
    <source>
        <dbReference type="ARBA" id="ARBA00022603"/>
    </source>
</evidence>
<keyword evidence="5 6" id="KW-0949">S-adenosyl-L-methionine</keyword>
<comment type="similarity">
    <text evidence="6">Belongs to the methyltransferase superfamily. RNA methyltransferase RsmG family.</text>
</comment>
<evidence type="ECO:0000313" key="8">
    <source>
        <dbReference type="Proteomes" id="UP000053467"/>
    </source>
</evidence>
<comment type="caution">
    <text evidence="7">The sequence shown here is derived from an EMBL/GenBank/DDBJ whole genome shotgun (WGS) entry which is preliminary data.</text>
</comment>
<keyword evidence="4 6" id="KW-0808">Transferase</keyword>
<keyword evidence="3 6" id="KW-0489">Methyltransferase</keyword>
<dbReference type="NCBIfam" id="TIGR00138">
    <property type="entry name" value="rsmG_gidB"/>
    <property type="match status" value="1"/>
</dbReference>
<dbReference type="InterPro" id="IPR029063">
    <property type="entry name" value="SAM-dependent_MTases_sf"/>
</dbReference>
<dbReference type="PIRSF" id="PIRSF003078">
    <property type="entry name" value="GidB"/>
    <property type="match status" value="1"/>
</dbReference>
<protein>
    <recommendedName>
        <fullName evidence="6">Ribosomal RNA small subunit methyltransferase G</fullName>
        <ecNumber evidence="6">2.1.1.-</ecNumber>
    </recommendedName>
    <alternativeName>
        <fullName evidence="6">16S rRNA 7-methylguanosine methyltransferase</fullName>
        <shortName evidence="6">16S rRNA m7G methyltransferase</shortName>
    </alternativeName>
</protein>
<dbReference type="AlphaFoldDB" id="A0A101I2F3"/>
<dbReference type="EC" id="2.1.1.-" evidence="6"/>
<dbReference type="HAMAP" id="MF_00074">
    <property type="entry name" value="16SrRNA_methyltr_G"/>
    <property type="match status" value="1"/>
</dbReference>
<feature type="binding site" evidence="6">
    <location>
        <position position="77"/>
    </location>
    <ligand>
        <name>S-adenosyl-L-methionine</name>
        <dbReference type="ChEBI" id="CHEBI:59789"/>
    </ligand>
</feature>
<dbReference type="EMBL" id="LGGX01000005">
    <property type="protein sequence ID" value="KUK87395.1"/>
    <property type="molecule type" value="Genomic_DNA"/>
</dbReference>
<name>A0A101I2F3_UNCT6</name>
<evidence type="ECO:0000256" key="4">
    <source>
        <dbReference type="ARBA" id="ARBA00022679"/>
    </source>
</evidence>
<dbReference type="SUPFAM" id="SSF53335">
    <property type="entry name" value="S-adenosyl-L-methionine-dependent methyltransferases"/>
    <property type="match status" value="1"/>
</dbReference>
<proteinExistence type="inferred from homology"/>
<sequence>MEKNQIFQLKSTLKEFEKEEFFEEILNYLNILLRWNETVNLISKKDENVIIERHLKDSLVALKIVEKENYKNIIDIGSGNGFPAIPLSVILKEKIFTLVEIKEKKFYFLKDVKESLKLKNVILKNEDVKKINFSPFDLILSRAFLNGKDLEEFFKKKNYKGDIVYWKKIYQPILLKL</sequence>
<accession>A0A101I2F3</accession>
<organism evidence="7 8">
    <name type="scientific">candidate division TA06 bacterium 34_109</name>
    <dbReference type="NCBI Taxonomy" id="1635277"/>
    <lineage>
        <taxon>Bacteria</taxon>
        <taxon>Bacteria division TA06</taxon>
    </lineage>
</organism>
<gene>
    <name evidence="6" type="primary">rsmG</name>
    <name evidence="7" type="ORF">XE03_0793</name>
</gene>
<reference evidence="8" key="1">
    <citation type="journal article" date="2015" name="MBio">
        <title>Genome-Resolved Metagenomic Analysis Reveals Roles for Candidate Phyla and Other Microbial Community Members in Biogeochemical Transformations in Oil Reservoirs.</title>
        <authorList>
            <person name="Hu P."/>
            <person name="Tom L."/>
            <person name="Singh A."/>
            <person name="Thomas B.C."/>
            <person name="Baker B.J."/>
            <person name="Piceno Y.M."/>
            <person name="Andersen G.L."/>
            <person name="Banfield J.F."/>
        </authorList>
    </citation>
    <scope>NUCLEOTIDE SEQUENCE [LARGE SCALE GENOMIC DNA]</scope>
</reference>
<dbReference type="Gene3D" id="3.40.50.150">
    <property type="entry name" value="Vaccinia Virus protein VP39"/>
    <property type="match status" value="1"/>
</dbReference>
<dbReference type="PANTHER" id="PTHR31760:SF0">
    <property type="entry name" value="S-ADENOSYL-L-METHIONINE-DEPENDENT METHYLTRANSFERASES SUPERFAMILY PROTEIN"/>
    <property type="match status" value="1"/>
</dbReference>
<dbReference type="Proteomes" id="UP000053467">
    <property type="component" value="Unassembled WGS sequence"/>
</dbReference>
<dbReference type="CDD" id="cd02440">
    <property type="entry name" value="AdoMet_MTases"/>
    <property type="match status" value="1"/>
</dbReference>
<dbReference type="GO" id="GO:0005829">
    <property type="term" value="C:cytosol"/>
    <property type="evidence" value="ECO:0007669"/>
    <property type="project" value="TreeGrafter"/>
</dbReference>
<feature type="binding site" evidence="6">
    <location>
        <position position="142"/>
    </location>
    <ligand>
        <name>S-adenosyl-L-methionine</name>
        <dbReference type="ChEBI" id="CHEBI:59789"/>
    </ligand>
</feature>
<evidence type="ECO:0000256" key="6">
    <source>
        <dbReference type="HAMAP-Rule" id="MF_00074"/>
    </source>
</evidence>
<comment type="subcellular location">
    <subcellularLocation>
        <location evidence="6">Cytoplasm</location>
    </subcellularLocation>
</comment>
<keyword evidence="1 6" id="KW-0963">Cytoplasm</keyword>
<dbReference type="PANTHER" id="PTHR31760">
    <property type="entry name" value="S-ADENOSYL-L-METHIONINE-DEPENDENT METHYLTRANSFERASES SUPERFAMILY PROTEIN"/>
    <property type="match status" value="1"/>
</dbReference>
<keyword evidence="2 6" id="KW-0698">rRNA processing</keyword>
<evidence type="ECO:0000256" key="5">
    <source>
        <dbReference type="ARBA" id="ARBA00022691"/>
    </source>
</evidence>
<dbReference type="Pfam" id="PF02527">
    <property type="entry name" value="GidB"/>
    <property type="match status" value="1"/>
</dbReference>